<keyword evidence="4" id="KW-0238">DNA-binding</keyword>
<comment type="subcellular location">
    <subcellularLocation>
        <location evidence="1">Nucleus</location>
    </subcellularLocation>
</comment>
<evidence type="ECO:0000259" key="9">
    <source>
        <dbReference type="PROSITE" id="PS51294"/>
    </source>
</evidence>
<keyword evidence="6" id="KW-0539">Nucleus</keyword>
<dbReference type="PROSITE" id="PS51294">
    <property type="entry name" value="HTH_MYB"/>
    <property type="match status" value="2"/>
</dbReference>
<evidence type="ECO:0000259" key="8">
    <source>
        <dbReference type="PROSITE" id="PS50090"/>
    </source>
</evidence>
<keyword evidence="2" id="KW-0677">Repeat</keyword>
<evidence type="ECO:0000256" key="6">
    <source>
        <dbReference type="ARBA" id="ARBA00023242"/>
    </source>
</evidence>
<dbReference type="Proteomes" id="UP001152561">
    <property type="component" value="Unassembled WGS sequence"/>
</dbReference>
<evidence type="ECO:0000256" key="1">
    <source>
        <dbReference type="ARBA" id="ARBA00004123"/>
    </source>
</evidence>
<dbReference type="InterPro" id="IPR001005">
    <property type="entry name" value="SANT/Myb"/>
</dbReference>
<feature type="domain" description="Myb-like" evidence="8">
    <location>
        <begin position="62"/>
        <end position="112"/>
    </location>
</feature>
<proteinExistence type="predicted"/>
<dbReference type="EMBL" id="JAJAGQ010000018">
    <property type="protein sequence ID" value="KAJ8536501.1"/>
    <property type="molecule type" value="Genomic_DNA"/>
</dbReference>
<gene>
    <name evidence="10" type="ORF">K7X08_034902</name>
</gene>
<feature type="domain" description="Myb-like" evidence="8">
    <location>
        <begin position="9"/>
        <end position="61"/>
    </location>
</feature>
<evidence type="ECO:0000256" key="3">
    <source>
        <dbReference type="ARBA" id="ARBA00023015"/>
    </source>
</evidence>
<feature type="region of interest" description="Disordered" evidence="7">
    <location>
        <begin position="235"/>
        <end position="255"/>
    </location>
</feature>
<evidence type="ECO:0000313" key="10">
    <source>
        <dbReference type="EMBL" id="KAJ8536501.1"/>
    </source>
</evidence>
<evidence type="ECO:0000256" key="7">
    <source>
        <dbReference type="SAM" id="MobiDB-lite"/>
    </source>
</evidence>
<dbReference type="OrthoDB" id="2143914at2759"/>
<dbReference type="CDD" id="cd00167">
    <property type="entry name" value="SANT"/>
    <property type="match status" value="2"/>
</dbReference>
<dbReference type="FunFam" id="1.10.10.60:FF:000394">
    <property type="entry name" value="MYB transcription factor"/>
    <property type="match status" value="1"/>
</dbReference>
<sequence length="333" mass="38103">MGRHSCNVKQKLRKGLWSPEEDGKLCSYITKVGIGSWSSVPKLAGLQRCGKSCRLRWMNYLRPDLKRGMFSQDEEDRIISLHEVLGNRWAQIAAQLPGRTDNEIKNFWNSSLKKKLMKQGIDPNPHKPLRENQENCTNKNSMLQIPHLNGMDQSFHITNRSFNSEANGQLTETSSEDQFVSKQVSDFLFNPNEYSSELLALYQKIVRPYDHHQSEFDENLSYGFCSAKLEQGQMTDQTDFGSSSTSRMSSSSSNICSNQNTARIRMKGMSEHSEDLSWDVENKMESLFQYPYIEIKNEELNSCHSSGDFMSNYPLSSLTEELSGANLDDFQQI</sequence>
<evidence type="ECO:0000256" key="5">
    <source>
        <dbReference type="ARBA" id="ARBA00023163"/>
    </source>
</evidence>
<dbReference type="SMART" id="SM00717">
    <property type="entry name" value="SANT"/>
    <property type="match status" value="2"/>
</dbReference>
<dbReference type="InterPro" id="IPR051953">
    <property type="entry name" value="Plant_SW-associated_TFs"/>
</dbReference>
<dbReference type="GO" id="GO:0005634">
    <property type="term" value="C:nucleus"/>
    <property type="evidence" value="ECO:0007669"/>
    <property type="project" value="UniProtKB-SubCell"/>
</dbReference>
<name>A0A9Q1LJM7_9SOLA</name>
<dbReference type="Pfam" id="PF00249">
    <property type="entry name" value="Myb_DNA-binding"/>
    <property type="match status" value="2"/>
</dbReference>
<reference evidence="11" key="1">
    <citation type="journal article" date="2023" name="Proc. Natl. Acad. Sci. U.S.A.">
        <title>Genomic and structural basis for evolution of tropane alkaloid biosynthesis.</title>
        <authorList>
            <person name="Wanga Y.-J."/>
            <person name="Taina T."/>
            <person name="Yua J.-Y."/>
            <person name="Lia J."/>
            <person name="Xua B."/>
            <person name="Chenc J."/>
            <person name="D'Auriad J.C."/>
            <person name="Huanga J.-P."/>
            <person name="Huanga S.-X."/>
        </authorList>
    </citation>
    <scope>NUCLEOTIDE SEQUENCE [LARGE SCALE GENOMIC DNA]</scope>
    <source>
        <strain evidence="11">cv. KIB-2019</strain>
    </source>
</reference>
<dbReference type="Gene3D" id="1.10.10.60">
    <property type="entry name" value="Homeodomain-like"/>
    <property type="match status" value="2"/>
</dbReference>
<feature type="compositionally biased region" description="Low complexity" evidence="7">
    <location>
        <begin position="242"/>
        <end position="255"/>
    </location>
</feature>
<dbReference type="PANTHER" id="PTHR47997">
    <property type="entry name" value="MYB DOMAIN PROTEIN 55"/>
    <property type="match status" value="1"/>
</dbReference>
<dbReference type="SUPFAM" id="SSF46689">
    <property type="entry name" value="Homeodomain-like"/>
    <property type="match status" value="1"/>
</dbReference>
<feature type="domain" description="HTH myb-type" evidence="9">
    <location>
        <begin position="62"/>
        <end position="116"/>
    </location>
</feature>
<dbReference type="AlphaFoldDB" id="A0A9Q1LJM7"/>
<dbReference type="PANTHER" id="PTHR47997:SF34">
    <property type="entry name" value="TRANSCRIPTION FACTOR MYB86-LIKE"/>
    <property type="match status" value="1"/>
</dbReference>
<comment type="caution">
    <text evidence="10">The sequence shown here is derived from an EMBL/GenBank/DDBJ whole genome shotgun (WGS) entry which is preliminary data.</text>
</comment>
<evidence type="ECO:0000256" key="2">
    <source>
        <dbReference type="ARBA" id="ARBA00022737"/>
    </source>
</evidence>
<dbReference type="GO" id="GO:0000976">
    <property type="term" value="F:transcription cis-regulatory region binding"/>
    <property type="evidence" value="ECO:0007669"/>
    <property type="project" value="UniProtKB-ARBA"/>
</dbReference>
<keyword evidence="5" id="KW-0804">Transcription</keyword>
<organism evidence="10 11">
    <name type="scientific">Anisodus acutangulus</name>
    <dbReference type="NCBI Taxonomy" id="402998"/>
    <lineage>
        <taxon>Eukaryota</taxon>
        <taxon>Viridiplantae</taxon>
        <taxon>Streptophyta</taxon>
        <taxon>Embryophyta</taxon>
        <taxon>Tracheophyta</taxon>
        <taxon>Spermatophyta</taxon>
        <taxon>Magnoliopsida</taxon>
        <taxon>eudicotyledons</taxon>
        <taxon>Gunneridae</taxon>
        <taxon>Pentapetalae</taxon>
        <taxon>asterids</taxon>
        <taxon>lamiids</taxon>
        <taxon>Solanales</taxon>
        <taxon>Solanaceae</taxon>
        <taxon>Solanoideae</taxon>
        <taxon>Hyoscyameae</taxon>
        <taxon>Anisodus</taxon>
    </lineage>
</organism>
<dbReference type="PROSITE" id="PS50090">
    <property type="entry name" value="MYB_LIKE"/>
    <property type="match status" value="2"/>
</dbReference>
<evidence type="ECO:0000313" key="11">
    <source>
        <dbReference type="Proteomes" id="UP001152561"/>
    </source>
</evidence>
<feature type="domain" description="HTH myb-type" evidence="9">
    <location>
        <begin position="9"/>
        <end position="61"/>
    </location>
</feature>
<protein>
    <submittedName>
        <fullName evidence="10">Uncharacterized protein</fullName>
    </submittedName>
</protein>
<keyword evidence="3" id="KW-0805">Transcription regulation</keyword>
<evidence type="ECO:0000256" key="4">
    <source>
        <dbReference type="ARBA" id="ARBA00023125"/>
    </source>
</evidence>
<dbReference type="InterPro" id="IPR009057">
    <property type="entry name" value="Homeodomain-like_sf"/>
</dbReference>
<accession>A0A9Q1LJM7</accession>
<keyword evidence="11" id="KW-1185">Reference proteome</keyword>
<dbReference type="FunFam" id="1.10.10.60:FF:000158">
    <property type="entry name" value="MYB transcription factor"/>
    <property type="match status" value="1"/>
</dbReference>
<dbReference type="InterPro" id="IPR017930">
    <property type="entry name" value="Myb_dom"/>
</dbReference>
<dbReference type="GO" id="GO:0010597">
    <property type="term" value="P:green leaf volatile biosynthetic process"/>
    <property type="evidence" value="ECO:0007669"/>
    <property type="project" value="UniProtKB-ARBA"/>
</dbReference>